<name>A0AAD0AKM9_9FUSO</name>
<reference evidence="8 9" key="1">
    <citation type="submission" date="2017-11" db="EMBL/GenBank/DDBJ databases">
        <title>Genome sequencing of Fusobacterium periodonticum KCOM 1263.</title>
        <authorList>
            <person name="Kook J.-K."/>
            <person name="Park S.-N."/>
            <person name="Lim Y.K."/>
        </authorList>
    </citation>
    <scope>NUCLEOTIDE SEQUENCE [LARGE SCALE GENOMIC DNA]</scope>
    <source>
        <strain evidence="8 9">KCOM 1263</strain>
    </source>
</reference>
<sequence length="835" mass="97067">MINNNPTYISLFSSAGVGCYGFKLEDFECVATCELIERRLNIQKLNNKCKYESGYINGDIKENSVKEKIYEEINKWKNFGNDSVDVVIATPPCQGMSVANHKKTENEIERNSLIRESVNIIKKISPKFFIFENVAAFWKTGCVNNSGNIVAIGEMITDELGKEYTIYNEILNFKNYGSNSSRTRTLVIGVKEDISDYISPIELFPDYTEEKSLYEVIGNMKSLDWGEYDPNDFFHSFRIYPREMREWIKDIKQGESAFDNLEDHKKPHKIINGELIINKAKNGDKYKRQVYSKVAPCIHTRNDQMASQNTVHPIDDRVFSIRELMNIMTIPNSFKWLPKDLTDLNALPLSEKQKISKKEELNIRQSIGEAVPTIIFKQIASKIKKFLLMKKISLKEIKELIQKYKLEDINELKKFIELSKDKYSLSILSTIIELSNSKREKNSAYFTDKSIIQEIFKYLPDFENENISIIEPSVGAGNFLPFIFKKYINKKNVNLTVIDIDQNSIDLLKILFTKNKIPNNFKINFVCSDYMNYEHKKVDLIIGNPPFSKISGLDRKKLIETNHNKEATNLAEFFLEKSIANSYYVSLIMPKNLLNTPEYQTTRNFLSSLDVESIIDFGENGFKGVLVETINIIINTEKKSNFTKVTSTTLKSYIIQKSEYIFDKKLPYWIIYRDAFFDKIFKKMKFDIFDVFRDRQITNSNSSLEKNEKYNIKVLKSRNISNDGKIISIDGYDSFIDEETLKKIAVKKFFNDNSIYLTPNMTYKPRLIKKESSYVVNGSVAILIPKILLNLSQEQMNYISSDEFRTFYKIARNYQTRSLNIDKTSCYWFGINLEI</sequence>
<keyword evidence="4 6" id="KW-0949">S-adenosyl-L-methionine</keyword>
<dbReference type="PROSITE" id="PS00092">
    <property type="entry name" value="N6_MTASE"/>
    <property type="match status" value="1"/>
</dbReference>
<evidence type="ECO:0000256" key="3">
    <source>
        <dbReference type="ARBA" id="ARBA00022679"/>
    </source>
</evidence>
<dbReference type="Gene3D" id="3.40.50.150">
    <property type="entry name" value="Vaccinia Virus protein VP39"/>
    <property type="match status" value="2"/>
</dbReference>
<dbReference type="GO" id="GO:0008170">
    <property type="term" value="F:N-methyltransferase activity"/>
    <property type="evidence" value="ECO:0007669"/>
    <property type="project" value="UniProtKB-ARBA"/>
</dbReference>
<evidence type="ECO:0000256" key="4">
    <source>
        <dbReference type="ARBA" id="ARBA00022691"/>
    </source>
</evidence>
<dbReference type="PANTHER" id="PTHR10629">
    <property type="entry name" value="CYTOSINE-SPECIFIC METHYLTRANSFERASE"/>
    <property type="match status" value="1"/>
</dbReference>
<keyword evidence="9" id="KW-1185">Reference proteome</keyword>
<dbReference type="InterPro" id="IPR029063">
    <property type="entry name" value="SAM-dependent_MTases_sf"/>
</dbReference>
<dbReference type="InterPro" id="IPR018117">
    <property type="entry name" value="C5_DNA_meth_AS"/>
</dbReference>
<dbReference type="InterPro" id="IPR002052">
    <property type="entry name" value="DNA_methylase_N6_adenine_CS"/>
</dbReference>
<dbReference type="PROSITE" id="PS51679">
    <property type="entry name" value="SAM_MT_C5"/>
    <property type="match status" value="1"/>
</dbReference>
<proteinExistence type="inferred from homology"/>
<dbReference type="Proteomes" id="UP000228552">
    <property type="component" value="Chromosome"/>
</dbReference>
<dbReference type="AlphaFoldDB" id="A0AAD0AKM9"/>
<feature type="active site" evidence="6">
    <location>
        <position position="93"/>
    </location>
</feature>
<dbReference type="PANTHER" id="PTHR10629:SF52">
    <property type="entry name" value="DNA (CYTOSINE-5)-METHYLTRANSFERASE 1"/>
    <property type="match status" value="1"/>
</dbReference>
<dbReference type="Pfam" id="PF00145">
    <property type="entry name" value="DNA_methylase"/>
    <property type="match status" value="1"/>
</dbReference>
<keyword evidence="2 6" id="KW-0489">Methyltransferase</keyword>
<evidence type="ECO:0000256" key="1">
    <source>
        <dbReference type="ARBA" id="ARBA00011975"/>
    </source>
</evidence>
<gene>
    <name evidence="8" type="ORF">CTM74_04510</name>
</gene>
<dbReference type="EMBL" id="CP024700">
    <property type="protein sequence ID" value="ATV61153.1"/>
    <property type="molecule type" value="Genomic_DNA"/>
</dbReference>
<dbReference type="Pfam" id="PF05175">
    <property type="entry name" value="MTS"/>
    <property type="match status" value="1"/>
</dbReference>
<evidence type="ECO:0000313" key="9">
    <source>
        <dbReference type="Proteomes" id="UP000228552"/>
    </source>
</evidence>
<evidence type="ECO:0000256" key="5">
    <source>
        <dbReference type="ARBA" id="ARBA00022747"/>
    </source>
</evidence>
<dbReference type="GO" id="GO:0003676">
    <property type="term" value="F:nucleic acid binding"/>
    <property type="evidence" value="ECO:0007669"/>
    <property type="project" value="InterPro"/>
</dbReference>
<dbReference type="GO" id="GO:0032259">
    <property type="term" value="P:methylation"/>
    <property type="evidence" value="ECO:0007669"/>
    <property type="project" value="UniProtKB-KW"/>
</dbReference>
<dbReference type="REBASE" id="224526">
    <property type="entry name" value="M.Fpe1263ORF4510P"/>
</dbReference>
<dbReference type="GO" id="GO:0003886">
    <property type="term" value="F:DNA (cytosine-5-)-methyltransferase activity"/>
    <property type="evidence" value="ECO:0007669"/>
    <property type="project" value="UniProtKB-EC"/>
</dbReference>
<evidence type="ECO:0000313" key="8">
    <source>
        <dbReference type="EMBL" id="ATV61153.1"/>
    </source>
</evidence>
<keyword evidence="3 6" id="KW-0808">Transferase</keyword>
<keyword evidence="5" id="KW-0680">Restriction system</keyword>
<evidence type="ECO:0000256" key="6">
    <source>
        <dbReference type="PROSITE-ProRule" id="PRU01016"/>
    </source>
</evidence>
<comment type="similarity">
    <text evidence="6">Belongs to the class I-like SAM-binding methyltransferase superfamily. C5-methyltransferase family.</text>
</comment>
<dbReference type="PROSITE" id="PS00094">
    <property type="entry name" value="C5_MTASE_1"/>
    <property type="match status" value="1"/>
</dbReference>
<evidence type="ECO:0000259" key="7">
    <source>
        <dbReference type="Pfam" id="PF05175"/>
    </source>
</evidence>
<dbReference type="GO" id="GO:0009307">
    <property type="term" value="P:DNA restriction-modification system"/>
    <property type="evidence" value="ECO:0007669"/>
    <property type="project" value="UniProtKB-KW"/>
</dbReference>
<dbReference type="Gene3D" id="3.90.120.10">
    <property type="entry name" value="DNA Methylase, subunit A, domain 2"/>
    <property type="match status" value="1"/>
</dbReference>
<feature type="domain" description="Methyltransferase small" evidence="7">
    <location>
        <begin position="490"/>
        <end position="550"/>
    </location>
</feature>
<dbReference type="RefSeq" id="WP_099987035.1">
    <property type="nucleotide sequence ID" value="NZ_CP024700.1"/>
</dbReference>
<dbReference type="InterPro" id="IPR001525">
    <property type="entry name" value="C5_MeTfrase"/>
</dbReference>
<dbReference type="CDD" id="cd02440">
    <property type="entry name" value="AdoMet_MTases"/>
    <property type="match status" value="1"/>
</dbReference>
<dbReference type="SUPFAM" id="SSF53335">
    <property type="entry name" value="S-adenosyl-L-methionine-dependent methyltransferases"/>
    <property type="match status" value="2"/>
</dbReference>
<protein>
    <recommendedName>
        <fullName evidence="1">DNA (cytosine-5-)-methyltransferase</fullName>
        <ecNumber evidence="1">2.1.1.37</ecNumber>
    </recommendedName>
</protein>
<evidence type="ECO:0000256" key="2">
    <source>
        <dbReference type="ARBA" id="ARBA00022603"/>
    </source>
</evidence>
<dbReference type="PRINTS" id="PR00507">
    <property type="entry name" value="N12N6MTFRASE"/>
</dbReference>
<dbReference type="InterPro" id="IPR007848">
    <property type="entry name" value="Small_mtfrase_dom"/>
</dbReference>
<organism evidence="8 9">
    <name type="scientific">Fusobacterium pseudoperiodonticum</name>
    <dbReference type="NCBI Taxonomy" id="2663009"/>
    <lineage>
        <taxon>Bacteria</taxon>
        <taxon>Fusobacteriati</taxon>
        <taxon>Fusobacteriota</taxon>
        <taxon>Fusobacteriia</taxon>
        <taxon>Fusobacteriales</taxon>
        <taxon>Fusobacteriaceae</taxon>
        <taxon>Fusobacterium</taxon>
    </lineage>
</organism>
<accession>A0AAD0AKM9</accession>
<dbReference type="InterPro" id="IPR050390">
    <property type="entry name" value="C5-Methyltransferase"/>
</dbReference>
<dbReference type="EC" id="2.1.1.37" evidence="1"/>